<accession>A0ACA9MWU0</accession>
<gene>
    <name evidence="1" type="ORF">RPERSI_LOCUS6444</name>
</gene>
<comment type="caution">
    <text evidence="1">The sequence shown here is derived from an EMBL/GenBank/DDBJ whole genome shotgun (WGS) entry which is preliminary data.</text>
</comment>
<reference evidence="1" key="1">
    <citation type="submission" date="2021-06" db="EMBL/GenBank/DDBJ databases">
        <authorList>
            <person name="Kallberg Y."/>
            <person name="Tangrot J."/>
            <person name="Rosling A."/>
        </authorList>
    </citation>
    <scope>NUCLEOTIDE SEQUENCE</scope>
    <source>
        <strain evidence="1">MA461A</strain>
    </source>
</reference>
<protein>
    <submittedName>
        <fullName evidence="1">32706_t:CDS:1</fullName>
    </submittedName>
</protein>
<sequence>MADVQETKLKYRRGTCFSNRTAAVKNAFTRLFNPNWVKEQVDYVRQKIAFYNYSLSTRESFSFSLCSRCNSSLLRLSSKAKKLKTLNSNPSNSIIANNNFQEIETYDLTTSMSEPSEFEEMYELESNKQNYYKKEY</sequence>
<name>A0ACA9MWU0_9GLOM</name>
<feature type="non-terminal residue" evidence="1">
    <location>
        <position position="136"/>
    </location>
</feature>
<dbReference type="Proteomes" id="UP000789920">
    <property type="component" value="Unassembled WGS sequence"/>
</dbReference>
<proteinExistence type="predicted"/>
<dbReference type="EMBL" id="CAJVQC010010269">
    <property type="protein sequence ID" value="CAG8614516.1"/>
    <property type="molecule type" value="Genomic_DNA"/>
</dbReference>
<organism evidence="1 2">
    <name type="scientific">Racocetra persica</name>
    <dbReference type="NCBI Taxonomy" id="160502"/>
    <lineage>
        <taxon>Eukaryota</taxon>
        <taxon>Fungi</taxon>
        <taxon>Fungi incertae sedis</taxon>
        <taxon>Mucoromycota</taxon>
        <taxon>Glomeromycotina</taxon>
        <taxon>Glomeromycetes</taxon>
        <taxon>Diversisporales</taxon>
        <taxon>Gigasporaceae</taxon>
        <taxon>Racocetra</taxon>
    </lineage>
</organism>
<evidence type="ECO:0000313" key="2">
    <source>
        <dbReference type="Proteomes" id="UP000789920"/>
    </source>
</evidence>
<evidence type="ECO:0000313" key="1">
    <source>
        <dbReference type="EMBL" id="CAG8614516.1"/>
    </source>
</evidence>
<keyword evidence="2" id="KW-1185">Reference proteome</keyword>